<proteinExistence type="predicted"/>
<dbReference type="PANTHER" id="PTHR31845">
    <property type="entry name" value="FINGER DOMAIN PROTEIN, PUTATIVE-RELATED"/>
    <property type="match status" value="1"/>
</dbReference>
<dbReference type="GO" id="GO:0000981">
    <property type="term" value="F:DNA-binding transcription factor activity, RNA polymerase II-specific"/>
    <property type="evidence" value="ECO:0007669"/>
    <property type="project" value="TreeGrafter"/>
</dbReference>
<dbReference type="AlphaFoldDB" id="A0A0N1H4Q9"/>
<evidence type="ECO:0000313" key="10">
    <source>
        <dbReference type="Proteomes" id="UP000038010"/>
    </source>
</evidence>
<dbReference type="RefSeq" id="XP_017995738.1">
    <property type="nucleotide sequence ID" value="XM_018139942.1"/>
</dbReference>
<evidence type="ECO:0000256" key="1">
    <source>
        <dbReference type="ARBA" id="ARBA00004123"/>
    </source>
</evidence>
<keyword evidence="10" id="KW-1185">Reference proteome</keyword>
<dbReference type="VEuPathDB" id="FungiDB:AB675_11121"/>
<keyword evidence="2" id="KW-0479">Metal-binding</keyword>
<organism evidence="9 10">
    <name type="scientific">Cyphellophora attinorum</name>
    <dbReference type="NCBI Taxonomy" id="1664694"/>
    <lineage>
        <taxon>Eukaryota</taxon>
        <taxon>Fungi</taxon>
        <taxon>Dikarya</taxon>
        <taxon>Ascomycota</taxon>
        <taxon>Pezizomycotina</taxon>
        <taxon>Eurotiomycetes</taxon>
        <taxon>Chaetothyriomycetidae</taxon>
        <taxon>Chaetothyriales</taxon>
        <taxon>Cyphellophoraceae</taxon>
        <taxon>Cyphellophora</taxon>
    </lineage>
</organism>
<dbReference type="GO" id="GO:0046872">
    <property type="term" value="F:metal ion binding"/>
    <property type="evidence" value="ECO:0007669"/>
    <property type="project" value="UniProtKB-KW"/>
</dbReference>
<evidence type="ECO:0000256" key="7">
    <source>
        <dbReference type="ARBA" id="ARBA00023242"/>
    </source>
</evidence>
<keyword evidence="3" id="KW-0862">Zinc</keyword>
<dbReference type="OrthoDB" id="2595934at2759"/>
<dbReference type="EMBL" id="LFJN01000036">
    <property type="protein sequence ID" value="KPI35775.1"/>
    <property type="molecule type" value="Genomic_DNA"/>
</dbReference>
<evidence type="ECO:0000313" key="9">
    <source>
        <dbReference type="EMBL" id="KPI35775.1"/>
    </source>
</evidence>
<accession>A0A0N1H4Q9</accession>
<comment type="caution">
    <text evidence="9">The sequence shown here is derived from an EMBL/GenBank/DDBJ whole genome shotgun (WGS) entry which is preliminary data.</text>
</comment>
<sequence>MTENLAMATVISLTSHNRRLDRLETTVAALVQRLDAETGQHRDTARNGDDAGDSKYPSRRPSSPPADSAPVFMIRDAATGIGLESPSATQATPAHSHGVLELAGISRQDALSMVSMFAYHYGRWVRFDESANPEHLLADLQNTPLLLCSVLLIAVRHISSTSATTSASVLLNEAQSLLASSLLGVAADLSFFRSALILSLWSTTVGQAPLTMDGWLLTAYALQQASVSSVFGSFTRKAPTYLDGDELDAWYIWNHLCLAHLQYCIGMQRKPAIAYTQIKQHVRLFDKIQSSLRTNFEERMLAEIELYWIIYDQSSSRTTDRREAERTLQNWRKEWTALFQQPRSQFLVMGDHFALLLLASRSKSRIANDDEALSELVRLSTSILNLFLNTDDDRIQHLTDHIYHIFTFAAITLCRLLEAHEARLRKSHDVASLDSLVSRLVLWLKSVGPKSHVAHMLGSVVASEQKRLRPESQPTPIGSIASVESLQYDSTLMFPDFFEAFDMDAESMWPTWDVGHIE</sequence>
<gene>
    <name evidence="9" type="ORF">AB675_11121</name>
</gene>
<evidence type="ECO:0000256" key="3">
    <source>
        <dbReference type="ARBA" id="ARBA00022833"/>
    </source>
</evidence>
<feature type="compositionally biased region" description="Low complexity" evidence="8">
    <location>
        <begin position="59"/>
        <end position="70"/>
    </location>
</feature>
<dbReference type="GO" id="GO:0000976">
    <property type="term" value="F:transcription cis-regulatory region binding"/>
    <property type="evidence" value="ECO:0007669"/>
    <property type="project" value="TreeGrafter"/>
</dbReference>
<evidence type="ECO:0000256" key="4">
    <source>
        <dbReference type="ARBA" id="ARBA00023015"/>
    </source>
</evidence>
<evidence type="ECO:0000256" key="6">
    <source>
        <dbReference type="ARBA" id="ARBA00023163"/>
    </source>
</evidence>
<dbReference type="InterPro" id="IPR051089">
    <property type="entry name" value="prtT"/>
</dbReference>
<dbReference type="GO" id="GO:0005634">
    <property type="term" value="C:nucleus"/>
    <property type="evidence" value="ECO:0007669"/>
    <property type="project" value="UniProtKB-SubCell"/>
</dbReference>
<comment type="subcellular location">
    <subcellularLocation>
        <location evidence="1">Nucleus</location>
    </subcellularLocation>
</comment>
<dbReference type="STRING" id="1664694.A0A0N1H4Q9"/>
<keyword evidence="7" id="KW-0539">Nucleus</keyword>
<dbReference type="GeneID" id="28731822"/>
<dbReference type="Proteomes" id="UP000038010">
    <property type="component" value="Unassembled WGS sequence"/>
</dbReference>
<keyword evidence="4" id="KW-0805">Transcription regulation</keyword>
<evidence type="ECO:0000256" key="5">
    <source>
        <dbReference type="ARBA" id="ARBA00023125"/>
    </source>
</evidence>
<name>A0A0N1H4Q9_9EURO</name>
<keyword evidence="6" id="KW-0804">Transcription</keyword>
<dbReference type="PANTHER" id="PTHR31845:SF34">
    <property type="entry name" value="TRANSCRIPTIONAL ACTIVATOR OF PROTEASES PRTT"/>
    <property type="match status" value="1"/>
</dbReference>
<evidence type="ECO:0000256" key="8">
    <source>
        <dbReference type="SAM" id="MobiDB-lite"/>
    </source>
</evidence>
<reference evidence="9 10" key="1">
    <citation type="submission" date="2015-06" db="EMBL/GenBank/DDBJ databases">
        <title>Draft genome of the ant-associated black yeast Phialophora attae CBS 131958.</title>
        <authorList>
            <person name="Moreno L.F."/>
            <person name="Stielow B.J."/>
            <person name="de Hoog S."/>
            <person name="Vicente V.A."/>
            <person name="Weiss V.A."/>
            <person name="de Vries M."/>
            <person name="Cruz L.M."/>
            <person name="Souza E.M."/>
        </authorList>
    </citation>
    <scope>NUCLEOTIDE SEQUENCE [LARGE SCALE GENOMIC DNA]</scope>
    <source>
        <strain evidence="9 10">CBS 131958</strain>
    </source>
</reference>
<keyword evidence="5" id="KW-0238">DNA-binding</keyword>
<feature type="region of interest" description="Disordered" evidence="8">
    <location>
        <begin position="34"/>
        <end position="70"/>
    </location>
</feature>
<protein>
    <submittedName>
        <fullName evidence="9">Putative transcriptional regulatory protein</fullName>
    </submittedName>
</protein>
<evidence type="ECO:0000256" key="2">
    <source>
        <dbReference type="ARBA" id="ARBA00022723"/>
    </source>
</evidence>
<feature type="compositionally biased region" description="Basic and acidic residues" evidence="8">
    <location>
        <begin position="34"/>
        <end position="53"/>
    </location>
</feature>